<comment type="subcellular location">
    <subcellularLocation>
        <location evidence="1">Cell membrane</location>
        <topology evidence="1">Multi-pass membrane protein</topology>
    </subcellularLocation>
</comment>
<keyword evidence="10" id="KW-1185">Reference proteome</keyword>
<dbReference type="STRING" id="298654.FraEuI1c_1959"/>
<evidence type="ECO:0000256" key="8">
    <source>
        <dbReference type="SAM" id="Phobius"/>
    </source>
</evidence>
<dbReference type="Gene3D" id="1.10.1760.20">
    <property type="match status" value="1"/>
</dbReference>
<keyword evidence="3" id="KW-1003">Cell membrane</keyword>
<dbReference type="AlphaFoldDB" id="E3ITW2"/>
<name>E3ITW2_PSEI1</name>
<evidence type="ECO:0000256" key="4">
    <source>
        <dbReference type="ARBA" id="ARBA00022692"/>
    </source>
</evidence>
<protein>
    <submittedName>
        <fullName evidence="9">Rod shape-determining protein MreD</fullName>
    </submittedName>
</protein>
<reference evidence="9 10" key="1">
    <citation type="submission" date="2010-10" db="EMBL/GenBank/DDBJ databases">
        <title>Complete sequence of Frankia sp. EuI1c.</title>
        <authorList>
            <consortium name="US DOE Joint Genome Institute"/>
            <person name="Lucas S."/>
            <person name="Copeland A."/>
            <person name="Lapidus A."/>
            <person name="Cheng J.-F."/>
            <person name="Bruce D."/>
            <person name="Goodwin L."/>
            <person name="Pitluck S."/>
            <person name="Chertkov O."/>
            <person name="Detter J.C."/>
            <person name="Han C."/>
            <person name="Tapia R."/>
            <person name="Land M."/>
            <person name="Hauser L."/>
            <person name="Jeffries C."/>
            <person name="Kyrpides N."/>
            <person name="Ivanova N."/>
            <person name="Mikhailova N."/>
            <person name="Beauchemin N."/>
            <person name="Sen A."/>
            <person name="Sur S.A."/>
            <person name="Gtari M."/>
            <person name="Wall L."/>
            <person name="Tisa L."/>
            <person name="Woyke T."/>
        </authorList>
    </citation>
    <scope>NUCLEOTIDE SEQUENCE [LARGE SCALE GENOMIC DNA]</scope>
    <source>
        <strain evidence="10">DSM 45817 / CECT 9037 / EuI1c</strain>
    </source>
</reference>
<dbReference type="GO" id="GO:0008360">
    <property type="term" value="P:regulation of cell shape"/>
    <property type="evidence" value="ECO:0007669"/>
    <property type="project" value="UniProtKB-KW"/>
</dbReference>
<keyword evidence="7 8" id="KW-0472">Membrane</keyword>
<evidence type="ECO:0000313" key="10">
    <source>
        <dbReference type="Proteomes" id="UP000002484"/>
    </source>
</evidence>
<feature type="transmembrane region" description="Helical" evidence="8">
    <location>
        <begin position="111"/>
        <end position="136"/>
    </location>
</feature>
<gene>
    <name evidence="9" type="ordered locus">FraEuI1c_1959</name>
</gene>
<feature type="transmembrane region" description="Helical" evidence="8">
    <location>
        <begin position="148"/>
        <end position="173"/>
    </location>
</feature>
<dbReference type="InParanoid" id="E3ITW2"/>
<keyword evidence="6 8" id="KW-1133">Transmembrane helix</keyword>
<feature type="transmembrane region" description="Helical" evidence="8">
    <location>
        <begin position="20"/>
        <end position="39"/>
    </location>
</feature>
<dbReference type="InterPro" id="IPR007227">
    <property type="entry name" value="Cell_shape_determining_MreD"/>
</dbReference>
<evidence type="ECO:0000256" key="3">
    <source>
        <dbReference type="ARBA" id="ARBA00022475"/>
    </source>
</evidence>
<dbReference type="Pfam" id="PF04093">
    <property type="entry name" value="MreD"/>
    <property type="match status" value="1"/>
</dbReference>
<feature type="transmembrane region" description="Helical" evidence="8">
    <location>
        <begin position="51"/>
        <end position="73"/>
    </location>
</feature>
<feature type="transmembrane region" description="Helical" evidence="8">
    <location>
        <begin position="85"/>
        <end position="104"/>
    </location>
</feature>
<dbReference type="KEGG" id="fri:FraEuI1c_1959"/>
<dbReference type="eggNOG" id="COG2891">
    <property type="taxonomic scope" value="Bacteria"/>
</dbReference>
<evidence type="ECO:0000256" key="5">
    <source>
        <dbReference type="ARBA" id="ARBA00022960"/>
    </source>
</evidence>
<evidence type="ECO:0000313" key="9">
    <source>
        <dbReference type="EMBL" id="ADP80009.1"/>
    </source>
</evidence>
<dbReference type="NCBIfam" id="TIGR03426">
    <property type="entry name" value="shape_MreD"/>
    <property type="match status" value="1"/>
</dbReference>
<keyword evidence="5" id="KW-0133">Cell shape</keyword>
<dbReference type="RefSeq" id="WP_013423128.1">
    <property type="nucleotide sequence ID" value="NC_014666.1"/>
</dbReference>
<evidence type="ECO:0000256" key="7">
    <source>
        <dbReference type="ARBA" id="ARBA00023136"/>
    </source>
</evidence>
<dbReference type="GO" id="GO:0005886">
    <property type="term" value="C:plasma membrane"/>
    <property type="evidence" value="ECO:0007669"/>
    <property type="project" value="UniProtKB-SubCell"/>
</dbReference>
<proteinExistence type="inferred from homology"/>
<evidence type="ECO:0000256" key="6">
    <source>
        <dbReference type="ARBA" id="ARBA00022989"/>
    </source>
</evidence>
<dbReference type="EMBL" id="CP002299">
    <property type="protein sequence ID" value="ADP80009.1"/>
    <property type="molecule type" value="Genomic_DNA"/>
</dbReference>
<sequence>MTVQLWEPESDADTIHPPTFAAVTFVLLVAVIAQVSVIARLPLPGGGPDLVLMLLATAALVLGPVNGAVLGFVTGLFGDLLSTHVLGQTTLVFLLVGYLVGLVADATERSAVIALAAVSGAVAVGIVADVAVAALLGADGLSSPGHTVVRALAAALYAALLTPFLFPVFTAGVRRTKRVGRR</sequence>
<evidence type="ECO:0000256" key="1">
    <source>
        <dbReference type="ARBA" id="ARBA00004651"/>
    </source>
</evidence>
<dbReference type="HOGENOM" id="CLU_109835_1_0_11"/>
<evidence type="ECO:0000256" key="2">
    <source>
        <dbReference type="ARBA" id="ARBA00007776"/>
    </source>
</evidence>
<organism evidence="9 10">
    <name type="scientific">Pseudofrankia inefficax (strain DSM 45817 / CECT 9037 / DDB 130130 / EuI1c)</name>
    <name type="common">Frankia inefficax</name>
    <dbReference type="NCBI Taxonomy" id="298654"/>
    <lineage>
        <taxon>Bacteria</taxon>
        <taxon>Bacillati</taxon>
        <taxon>Actinomycetota</taxon>
        <taxon>Actinomycetes</taxon>
        <taxon>Frankiales</taxon>
        <taxon>Frankiaceae</taxon>
        <taxon>Pseudofrankia</taxon>
    </lineage>
</organism>
<keyword evidence="4 8" id="KW-0812">Transmembrane</keyword>
<accession>E3ITW2</accession>
<comment type="similarity">
    <text evidence="2">Belongs to the MreD family.</text>
</comment>
<dbReference type="Proteomes" id="UP000002484">
    <property type="component" value="Chromosome"/>
</dbReference>